<dbReference type="AlphaFoldDB" id="A0ABD1ZVH9"/>
<organism evidence="1 2">
    <name type="scientific">Vespula squamosa</name>
    <name type="common">Southern yellow jacket</name>
    <name type="synonym">Wasp</name>
    <dbReference type="NCBI Taxonomy" id="30214"/>
    <lineage>
        <taxon>Eukaryota</taxon>
        <taxon>Metazoa</taxon>
        <taxon>Ecdysozoa</taxon>
        <taxon>Arthropoda</taxon>
        <taxon>Hexapoda</taxon>
        <taxon>Insecta</taxon>
        <taxon>Pterygota</taxon>
        <taxon>Neoptera</taxon>
        <taxon>Endopterygota</taxon>
        <taxon>Hymenoptera</taxon>
        <taxon>Apocrita</taxon>
        <taxon>Aculeata</taxon>
        <taxon>Vespoidea</taxon>
        <taxon>Vespidae</taxon>
        <taxon>Vespinae</taxon>
        <taxon>Vespula</taxon>
    </lineage>
</organism>
<proteinExistence type="predicted"/>
<name>A0ABD1ZVH9_VESSQ</name>
<dbReference type="Proteomes" id="UP001607302">
    <property type="component" value="Unassembled WGS sequence"/>
</dbReference>
<comment type="caution">
    <text evidence="1">The sequence shown here is derived from an EMBL/GenBank/DDBJ whole genome shotgun (WGS) entry which is preliminary data.</text>
</comment>
<sequence length="86" mass="10515">MSKIKPSQIKKHAIDQSWQEIYMHLYNYSQTSNYWKKKIHFYKLFKFAISQVHTRGHVKIYSKKQIEHPVNVLSLFKYNSRDIKIK</sequence>
<reference evidence="1 2" key="1">
    <citation type="journal article" date="2024" name="Ann. Entomol. Soc. Am.">
        <title>Genomic analyses of the southern and eastern yellowjacket wasps (Hymenoptera: Vespidae) reveal evolutionary signatures of social life.</title>
        <authorList>
            <person name="Catto M.A."/>
            <person name="Caine P.B."/>
            <person name="Orr S.E."/>
            <person name="Hunt B.G."/>
            <person name="Goodisman M.A.D."/>
        </authorList>
    </citation>
    <scope>NUCLEOTIDE SEQUENCE [LARGE SCALE GENOMIC DNA]</scope>
    <source>
        <strain evidence="1">233</strain>
        <tissue evidence="1">Head and thorax</tissue>
    </source>
</reference>
<evidence type="ECO:0000313" key="2">
    <source>
        <dbReference type="Proteomes" id="UP001607302"/>
    </source>
</evidence>
<gene>
    <name evidence="1" type="ORF">V1478_018536</name>
</gene>
<protein>
    <submittedName>
        <fullName evidence="1">Uncharacterized protein</fullName>
    </submittedName>
</protein>
<accession>A0ABD1ZVH9</accession>
<dbReference type="EMBL" id="JAUDFV010000173">
    <property type="protein sequence ID" value="KAL2711515.1"/>
    <property type="molecule type" value="Genomic_DNA"/>
</dbReference>
<evidence type="ECO:0000313" key="1">
    <source>
        <dbReference type="EMBL" id="KAL2711515.1"/>
    </source>
</evidence>
<keyword evidence="2" id="KW-1185">Reference proteome</keyword>